<keyword evidence="3" id="KW-1185">Reference proteome</keyword>
<feature type="signal peptide" evidence="1">
    <location>
        <begin position="1"/>
        <end position="21"/>
    </location>
</feature>
<name>A0A9E9LYF6_9BURK</name>
<evidence type="ECO:0008006" key="4">
    <source>
        <dbReference type="Google" id="ProtNLM"/>
    </source>
</evidence>
<sequence length="141" mass="15845">MKKYFLPIILLCSIVLSGCVATTKDRVLDSDEESQLQKRSYQTRVFDTADKDKVMRATVSTLQDLGFLVNQANFQLGTITATKMDGYTTKATVNVRQKGQKQMSVRINAQFNNAPVTEPQHYQNFFASLEKSLFLTAHAGE</sequence>
<evidence type="ECO:0000256" key="1">
    <source>
        <dbReference type="SAM" id="SignalP"/>
    </source>
</evidence>
<keyword evidence="1" id="KW-0732">Signal</keyword>
<dbReference type="PROSITE" id="PS51257">
    <property type="entry name" value="PROKAR_LIPOPROTEIN"/>
    <property type="match status" value="1"/>
</dbReference>
<proteinExistence type="predicted"/>
<accession>A0A9E9LYF6</accession>
<gene>
    <name evidence="2" type="ORF">NB640_11845</name>
</gene>
<feature type="chain" id="PRO_5038935886" description="Lipoprotein" evidence="1">
    <location>
        <begin position="22"/>
        <end position="141"/>
    </location>
</feature>
<dbReference type="KEGG" id="ovb:NB640_11845"/>
<evidence type="ECO:0000313" key="3">
    <source>
        <dbReference type="Proteomes" id="UP001156215"/>
    </source>
</evidence>
<protein>
    <recommendedName>
        <fullName evidence="4">Lipoprotein</fullName>
    </recommendedName>
</protein>
<dbReference type="EMBL" id="CP098242">
    <property type="protein sequence ID" value="WAW09895.1"/>
    <property type="molecule type" value="Genomic_DNA"/>
</dbReference>
<evidence type="ECO:0000313" key="2">
    <source>
        <dbReference type="EMBL" id="WAW09895.1"/>
    </source>
</evidence>
<organism evidence="2 3">
    <name type="scientific">Oxalobacter vibrioformis</name>
    <dbReference type="NCBI Taxonomy" id="933080"/>
    <lineage>
        <taxon>Bacteria</taxon>
        <taxon>Pseudomonadati</taxon>
        <taxon>Pseudomonadota</taxon>
        <taxon>Betaproteobacteria</taxon>
        <taxon>Burkholderiales</taxon>
        <taxon>Oxalobacteraceae</taxon>
        <taxon>Oxalobacter</taxon>
    </lineage>
</organism>
<dbReference type="Proteomes" id="UP001156215">
    <property type="component" value="Chromosome"/>
</dbReference>
<dbReference type="RefSeq" id="WP_269308900.1">
    <property type="nucleotide sequence ID" value="NZ_CP098242.1"/>
</dbReference>
<dbReference type="AlphaFoldDB" id="A0A9E9LYF6"/>
<reference evidence="2" key="1">
    <citation type="journal article" date="2022" name="Front. Microbiol.">
        <title>New perspectives on an old grouping: The genomic and phenotypic variability of Oxalobacter formigenes and the implications for calcium oxalate stone prevention.</title>
        <authorList>
            <person name="Chmiel J.A."/>
            <person name="Carr C."/>
            <person name="Stuivenberg G.A."/>
            <person name="Venema R."/>
            <person name="Chanyi R.M."/>
            <person name="Al K.F."/>
            <person name="Giguere D."/>
            <person name="Say H."/>
            <person name="Akouris P.P."/>
            <person name="Dominguez Romero S.A."/>
            <person name="Kwong A."/>
            <person name="Tai V."/>
            <person name="Koval S.F."/>
            <person name="Razvi H."/>
            <person name="Bjazevic J."/>
            <person name="Burton J.P."/>
        </authorList>
    </citation>
    <scope>NUCLEOTIDE SEQUENCE</scope>
    <source>
        <strain evidence="2">WoOx3</strain>
    </source>
</reference>